<sequence>MSDIHKKFHEFALQSALFKGRSDWYFCYLKAEKIAHVLSRLADATPGESAPSMHKLARTASKLPESVVRFVAGELEQGSVLADIFTLLSAVRFASTEGNMSSQNALLLVEEYEHIAEKLGASGQPSPFVSSEDFSVPPLPAQMNISLPARALSLKDKVKGQSKGHPQAAEPLGGKQADLAQREIRLSRILEAIRTLKSASIRDISAVVKEYGEKTIQRELLVLIEQGLVRKVGERRWSVYTPVSGI</sequence>
<dbReference type="STRING" id="1797243.A2943_01455"/>
<feature type="region of interest" description="Disordered" evidence="1">
    <location>
        <begin position="156"/>
        <end position="175"/>
    </location>
</feature>
<dbReference type="AlphaFoldDB" id="A0A1F4XHB0"/>
<evidence type="ECO:0000313" key="2">
    <source>
        <dbReference type="EMBL" id="OGC81092.1"/>
    </source>
</evidence>
<name>A0A1F4XHB0_9BACT</name>
<reference evidence="2 3" key="1">
    <citation type="journal article" date="2016" name="Nat. Commun.">
        <title>Thousands of microbial genomes shed light on interconnected biogeochemical processes in an aquifer system.</title>
        <authorList>
            <person name="Anantharaman K."/>
            <person name="Brown C.T."/>
            <person name="Hug L.A."/>
            <person name="Sharon I."/>
            <person name="Castelle C.J."/>
            <person name="Probst A.J."/>
            <person name="Thomas B.C."/>
            <person name="Singh A."/>
            <person name="Wilkins M.J."/>
            <person name="Karaoz U."/>
            <person name="Brodie E.L."/>
            <person name="Williams K.H."/>
            <person name="Hubbard S.S."/>
            <person name="Banfield J.F."/>
        </authorList>
    </citation>
    <scope>NUCLEOTIDE SEQUENCE [LARGE SCALE GENOMIC DNA]</scope>
</reference>
<protein>
    <recommendedName>
        <fullName evidence="4">HTH deoR-type domain-containing protein</fullName>
    </recommendedName>
</protein>
<accession>A0A1F4XHB0</accession>
<dbReference type="Proteomes" id="UP000176185">
    <property type="component" value="Unassembled WGS sequence"/>
</dbReference>
<proteinExistence type="predicted"/>
<organism evidence="2 3">
    <name type="scientific">Candidatus Adlerbacteria bacterium RIFCSPLOWO2_01_FULL_51_16</name>
    <dbReference type="NCBI Taxonomy" id="1797243"/>
    <lineage>
        <taxon>Bacteria</taxon>
        <taxon>Candidatus Adleribacteriota</taxon>
    </lineage>
</organism>
<gene>
    <name evidence="2" type="ORF">A2943_01455</name>
</gene>
<comment type="caution">
    <text evidence="2">The sequence shown here is derived from an EMBL/GenBank/DDBJ whole genome shotgun (WGS) entry which is preliminary data.</text>
</comment>
<dbReference type="EMBL" id="MEWX01000005">
    <property type="protein sequence ID" value="OGC81092.1"/>
    <property type="molecule type" value="Genomic_DNA"/>
</dbReference>
<evidence type="ECO:0008006" key="4">
    <source>
        <dbReference type="Google" id="ProtNLM"/>
    </source>
</evidence>
<evidence type="ECO:0000313" key="3">
    <source>
        <dbReference type="Proteomes" id="UP000176185"/>
    </source>
</evidence>
<evidence type="ECO:0000256" key="1">
    <source>
        <dbReference type="SAM" id="MobiDB-lite"/>
    </source>
</evidence>